<feature type="region of interest" description="Disordered" evidence="1">
    <location>
        <begin position="23"/>
        <end position="84"/>
    </location>
</feature>
<dbReference type="AlphaFoldDB" id="A0A413X4C8"/>
<reference evidence="3" key="1">
    <citation type="submission" date="2022-01" db="EMBL/GenBank/DDBJ databases">
        <title>Novel bile acid biosynthetic pathways are enriched in the microbiome of centenarians.</title>
        <authorList>
            <person name="Sato Y."/>
            <person name="Atarashi K."/>
            <person name="Plichta R.D."/>
            <person name="Arai Y."/>
            <person name="Sasajima S."/>
            <person name="Kearney M.S."/>
            <person name="Suda W."/>
            <person name="Takeshita K."/>
            <person name="Sasaki T."/>
            <person name="Okamoto S."/>
            <person name="Skelly N.A."/>
            <person name="Okamura Y."/>
            <person name="Vlamakis H."/>
            <person name="Li Y."/>
            <person name="Tanoue T."/>
            <person name="Takei H."/>
            <person name="Nittono H."/>
            <person name="Narushima S."/>
            <person name="Irie J."/>
            <person name="Itoh H."/>
            <person name="Moriya K."/>
            <person name="Sugiura Y."/>
            <person name="Suematsu M."/>
            <person name="Moritoki N."/>
            <person name="Shibata S."/>
            <person name="Littman R.D."/>
            <person name="Fischbach A.M."/>
            <person name="Uwamino Y."/>
            <person name="Inoue T."/>
            <person name="Honda A."/>
            <person name="Hattori M."/>
            <person name="Murai T."/>
            <person name="Xavier J.R."/>
            <person name="Hirose N."/>
            <person name="Honda K."/>
        </authorList>
    </citation>
    <scope>NUCLEOTIDE SEQUENCE</scope>
    <source>
        <strain evidence="3">CE91-St55</strain>
    </source>
</reference>
<dbReference type="Gene3D" id="3.30.565.40">
    <property type="entry name" value="Fervidobacterium nodosum Rt17-B1 like"/>
    <property type="match status" value="1"/>
</dbReference>
<feature type="signal peptide" evidence="2">
    <location>
        <begin position="1"/>
        <end position="19"/>
    </location>
</feature>
<gene>
    <name evidence="3" type="ORF">CE91St55_57500</name>
</gene>
<name>A0A413X4C8_9FIRM</name>
<accession>A0A413X4C8</accession>
<dbReference type="Proteomes" id="UP001055091">
    <property type="component" value="Unassembled WGS sequence"/>
</dbReference>
<keyword evidence="2" id="KW-0732">Signal</keyword>
<evidence type="ECO:0000256" key="2">
    <source>
        <dbReference type="SAM" id="SignalP"/>
    </source>
</evidence>
<dbReference type="EMBL" id="BQNJ01000002">
    <property type="protein sequence ID" value="GKH03769.1"/>
    <property type="molecule type" value="Genomic_DNA"/>
</dbReference>
<proteinExistence type="predicted"/>
<protein>
    <submittedName>
        <fullName evidence="3">Uncharacterized protein</fullName>
    </submittedName>
</protein>
<evidence type="ECO:0000256" key="1">
    <source>
        <dbReference type="SAM" id="MobiDB-lite"/>
    </source>
</evidence>
<dbReference type="RefSeq" id="WP_118041723.1">
    <property type="nucleotide sequence ID" value="NZ_BQNJ01000002.1"/>
</dbReference>
<evidence type="ECO:0000313" key="3">
    <source>
        <dbReference type="EMBL" id="GKH03769.1"/>
    </source>
</evidence>
<feature type="chain" id="PRO_5043568358" evidence="2">
    <location>
        <begin position="20"/>
        <end position="293"/>
    </location>
</feature>
<dbReference type="PROSITE" id="PS51257">
    <property type="entry name" value="PROKAR_LIPOPROTEIN"/>
    <property type="match status" value="1"/>
</dbReference>
<sequence length="293" mass="31957">MKRYTVILTLSLLCALSLAGCGKKNQDKTDLTSTHTTAATETMSPTTTAAETKETEGSDKETAKAADGESEKDDSKKADNSASVSTSIHTYTTGNISIEYPVVSNLSKAAVQETVNKLLNEHALEFIKAYGVDESKDSLTVKCRVVSADRKRLTAVYTGSYMPDGGAHPVSLFYTNTIDTALGEDMGLTDYADPYTLAGYVLSADCQFADADATLEKELMKIKNDTDIETYTEMFRRADFPWKEPKTTSKGSDEALKFPEVFSYEDQGTIYVSIPVPHALGDFALIKYTPDTK</sequence>
<feature type="compositionally biased region" description="Low complexity" evidence="1">
    <location>
        <begin position="32"/>
        <end position="50"/>
    </location>
</feature>
<evidence type="ECO:0000313" key="4">
    <source>
        <dbReference type="Proteomes" id="UP001055091"/>
    </source>
</evidence>
<organism evidence="3 4">
    <name type="scientific">Hungatella hathewayi</name>
    <dbReference type="NCBI Taxonomy" id="154046"/>
    <lineage>
        <taxon>Bacteria</taxon>
        <taxon>Bacillati</taxon>
        <taxon>Bacillota</taxon>
        <taxon>Clostridia</taxon>
        <taxon>Lachnospirales</taxon>
        <taxon>Lachnospiraceae</taxon>
        <taxon>Hungatella</taxon>
    </lineage>
</organism>
<feature type="compositionally biased region" description="Basic and acidic residues" evidence="1">
    <location>
        <begin position="51"/>
        <end position="79"/>
    </location>
</feature>
<comment type="caution">
    <text evidence="3">The sequence shown here is derived from an EMBL/GenBank/DDBJ whole genome shotgun (WGS) entry which is preliminary data.</text>
</comment>